<feature type="DNA-binding region" description="OmpR/PhoB-type" evidence="8">
    <location>
        <begin position="129"/>
        <end position="227"/>
    </location>
</feature>
<keyword evidence="4" id="KW-0805">Transcription regulation</keyword>
<evidence type="ECO:0000256" key="6">
    <source>
        <dbReference type="ARBA" id="ARBA00023163"/>
    </source>
</evidence>
<dbReference type="Gene3D" id="3.40.50.2300">
    <property type="match status" value="1"/>
</dbReference>
<dbReference type="RefSeq" id="WP_071314509.1">
    <property type="nucleotide sequence ID" value="NZ_MLQQ01000045.1"/>
</dbReference>
<feature type="domain" description="OmpR/PhoB-type" evidence="10">
    <location>
        <begin position="129"/>
        <end position="227"/>
    </location>
</feature>
<dbReference type="PROSITE" id="PS50110">
    <property type="entry name" value="RESPONSE_REGULATORY"/>
    <property type="match status" value="1"/>
</dbReference>
<evidence type="ECO:0000256" key="5">
    <source>
        <dbReference type="ARBA" id="ARBA00023125"/>
    </source>
</evidence>
<protein>
    <recommendedName>
        <fullName evidence="13">DNA-binding response regulator</fullName>
    </recommendedName>
</protein>
<dbReference type="AlphaFoldDB" id="A0A1S2LAM0"/>
<name>A0A1S2LAM0_9BACI</name>
<keyword evidence="12" id="KW-1185">Reference proteome</keyword>
<dbReference type="Gene3D" id="1.10.10.10">
    <property type="entry name" value="Winged helix-like DNA-binding domain superfamily/Winged helix DNA-binding domain"/>
    <property type="match status" value="1"/>
</dbReference>
<dbReference type="SMART" id="SM00862">
    <property type="entry name" value="Trans_reg_C"/>
    <property type="match status" value="1"/>
</dbReference>
<comment type="caution">
    <text evidence="11">The sequence shown here is derived from an EMBL/GenBank/DDBJ whole genome shotgun (WGS) entry which is preliminary data.</text>
</comment>
<dbReference type="PANTHER" id="PTHR48111">
    <property type="entry name" value="REGULATOR OF RPOS"/>
    <property type="match status" value="1"/>
</dbReference>
<dbReference type="Pfam" id="PF00072">
    <property type="entry name" value="Response_reg"/>
    <property type="match status" value="1"/>
</dbReference>
<dbReference type="InterPro" id="IPR001867">
    <property type="entry name" value="OmpR/PhoB-type_DNA-bd"/>
</dbReference>
<gene>
    <name evidence="11" type="ORF">BKP35_16650</name>
</gene>
<dbReference type="GO" id="GO:0000156">
    <property type="term" value="F:phosphorelay response regulator activity"/>
    <property type="evidence" value="ECO:0007669"/>
    <property type="project" value="TreeGrafter"/>
</dbReference>
<dbReference type="Proteomes" id="UP000180098">
    <property type="component" value="Unassembled WGS sequence"/>
</dbReference>
<proteinExistence type="predicted"/>
<dbReference type="CDD" id="cd00383">
    <property type="entry name" value="trans_reg_C"/>
    <property type="match status" value="1"/>
</dbReference>
<dbReference type="PROSITE" id="PS51755">
    <property type="entry name" value="OMPR_PHOB"/>
    <property type="match status" value="1"/>
</dbReference>
<evidence type="ECO:0000256" key="4">
    <source>
        <dbReference type="ARBA" id="ARBA00023015"/>
    </source>
</evidence>
<comment type="subcellular location">
    <subcellularLocation>
        <location evidence="1">Cytoplasm</location>
    </subcellularLocation>
</comment>
<accession>A0A1S2LAM0</accession>
<dbReference type="SUPFAM" id="SSF46894">
    <property type="entry name" value="C-terminal effector domain of the bipartite response regulators"/>
    <property type="match status" value="1"/>
</dbReference>
<feature type="modified residue" description="4-aspartylphosphate" evidence="7">
    <location>
        <position position="52"/>
    </location>
</feature>
<dbReference type="PANTHER" id="PTHR48111:SF40">
    <property type="entry name" value="PHOSPHATE REGULON TRANSCRIPTIONAL REGULATORY PROTEIN PHOB"/>
    <property type="match status" value="1"/>
</dbReference>
<evidence type="ECO:0000313" key="12">
    <source>
        <dbReference type="Proteomes" id="UP000180098"/>
    </source>
</evidence>
<dbReference type="SMART" id="SM00448">
    <property type="entry name" value="REC"/>
    <property type="match status" value="1"/>
</dbReference>
<dbReference type="GO" id="GO:0032993">
    <property type="term" value="C:protein-DNA complex"/>
    <property type="evidence" value="ECO:0007669"/>
    <property type="project" value="TreeGrafter"/>
</dbReference>
<keyword evidence="6" id="KW-0804">Transcription</keyword>
<dbReference type="InterPro" id="IPR001789">
    <property type="entry name" value="Sig_transdc_resp-reg_receiver"/>
</dbReference>
<dbReference type="SUPFAM" id="SSF52172">
    <property type="entry name" value="CheY-like"/>
    <property type="match status" value="1"/>
</dbReference>
<sequence>MKTFLLVEDEQILAKNIAFFLKREGYEVDVQFDGEEGWASYLGKSYDLILLDWTLPKKDGLELCKQIRKQSNVPIIMITAKSEILDKVICLEVGADDYIVKPFDPRELLARIHALLRRNETSSTHTDVGHLLQYDELKLDREKLLIIFKDQVMPLTVNEYKLMEMLMKKPENVYSRELLYEQIWGGLLGYSDRTVDVTISRLRKKLMELSGKKYFHAVRGMGYRFGGKS</sequence>
<dbReference type="EMBL" id="MLQQ01000045">
    <property type="protein sequence ID" value="OIJ09300.1"/>
    <property type="molecule type" value="Genomic_DNA"/>
</dbReference>
<evidence type="ECO:0000313" key="11">
    <source>
        <dbReference type="EMBL" id="OIJ09300.1"/>
    </source>
</evidence>
<keyword evidence="3" id="KW-0902">Two-component regulatory system</keyword>
<dbReference type="InterPro" id="IPR011006">
    <property type="entry name" value="CheY-like_superfamily"/>
</dbReference>
<dbReference type="InterPro" id="IPR036388">
    <property type="entry name" value="WH-like_DNA-bd_sf"/>
</dbReference>
<evidence type="ECO:0000256" key="8">
    <source>
        <dbReference type="PROSITE-ProRule" id="PRU01091"/>
    </source>
</evidence>
<dbReference type="FunFam" id="3.40.50.2300:FF:000001">
    <property type="entry name" value="DNA-binding response regulator PhoB"/>
    <property type="match status" value="1"/>
</dbReference>
<dbReference type="InterPro" id="IPR016032">
    <property type="entry name" value="Sig_transdc_resp-reg_C-effctor"/>
</dbReference>
<evidence type="ECO:0000256" key="2">
    <source>
        <dbReference type="ARBA" id="ARBA00022553"/>
    </source>
</evidence>
<evidence type="ECO:0000256" key="3">
    <source>
        <dbReference type="ARBA" id="ARBA00023012"/>
    </source>
</evidence>
<keyword evidence="2 7" id="KW-0597">Phosphoprotein</keyword>
<dbReference type="Gene3D" id="6.10.250.690">
    <property type="match status" value="1"/>
</dbReference>
<dbReference type="GO" id="GO:0005829">
    <property type="term" value="C:cytosol"/>
    <property type="evidence" value="ECO:0007669"/>
    <property type="project" value="TreeGrafter"/>
</dbReference>
<reference evidence="11 12" key="1">
    <citation type="submission" date="2016-10" db="EMBL/GenBank/DDBJ databases">
        <title>Draft genome sequences of four alkaliphilic bacteria belonging to the Anaerobacillus genus.</title>
        <authorList>
            <person name="Bassil N.M."/>
            <person name="Lloyd J.R."/>
        </authorList>
    </citation>
    <scope>NUCLEOTIDE SEQUENCE [LARGE SCALE GENOMIC DNA]</scope>
    <source>
        <strain evidence="11 12">DSM 15340</strain>
    </source>
</reference>
<evidence type="ECO:0000259" key="9">
    <source>
        <dbReference type="PROSITE" id="PS50110"/>
    </source>
</evidence>
<dbReference type="InterPro" id="IPR039420">
    <property type="entry name" value="WalR-like"/>
</dbReference>
<evidence type="ECO:0000256" key="7">
    <source>
        <dbReference type="PROSITE-ProRule" id="PRU00169"/>
    </source>
</evidence>
<keyword evidence="5 8" id="KW-0238">DNA-binding</keyword>
<evidence type="ECO:0008006" key="13">
    <source>
        <dbReference type="Google" id="ProtNLM"/>
    </source>
</evidence>
<dbReference type="Pfam" id="PF00486">
    <property type="entry name" value="Trans_reg_C"/>
    <property type="match status" value="1"/>
</dbReference>
<dbReference type="GO" id="GO:0006355">
    <property type="term" value="P:regulation of DNA-templated transcription"/>
    <property type="evidence" value="ECO:0007669"/>
    <property type="project" value="InterPro"/>
</dbReference>
<dbReference type="CDD" id="cd17574">
    <property type="entry name" value="REC_OmpR"/>
    <property type="match status" value="1"/>
</dbReference>
<evidence type="ECO:0000259" key="10">
    <source>
        <dbReference type="PROSITE" id="PS51755"/>
    </source>
</evidence>
<organism evidence="11 12">
    <name type="scientific">Anaerobacillus arseniciselenatis</name>
    <dbReference type="NCBI Taxonomy" id="85682"/>
    <lineage>
        <taxon>Bacteria</taxon>
        <taxon>Bacillati</taxon>
        <taxon>Bacillota</taxon>
        <taxon>Bacilli</taxon>
        <taxon>Bacillales</taxon>
        <taxon>Bacillaceae</taxon>
        <taxon>Anaerobacillus</taxon>
    </lineage>
</organism>
<evidence type="ECO:0000256" key="1">
    <source>
        <dbReference type="ARBA" id="ARBA00004496"/>
    </source>
</evidence>
<feature type="domain" description="Response regulatory" evidence="9">
    <location>
        <begin position="3"/>
        <end position="116"/>
    </location>
</feature>
<dbReference type="GO" id="GO:0000976">
    <property type="term" value="F:transcription cis-regulatory region binding"/>
    <property type="evidence" value="ECO:0007669"/>
    <property type="project" value="TreeGrafter"/>
</dbReference>